<dbReference type="GO" id="GO:0032259">
    <property type="term" value="P:methylation"/>
    <property type="evidence" value="ECO:0007669"/>
    <property type="project" value="UniProtKB-KW"/>
</dbReference>
<keyword evidence="5 8" id="KW-0812">Transmembrane</keyword>
<comment type="subcellular location">
    <subcellularLocation>
        <location evidence="7">Endomembrane system</location>
        <topology evidence="7">Single-pass membrane protein</topology>
    </subcellularLocation>
    <subcellularLocation>
        <location evidence="1 8">Membrane</location>
        <topology evidence="1 8">Single-pass type II membrane protein</topology>
    </subcellularLocation>
</comment>
<dbReference type="SUPFAM" id="SSF53335">
    <property type="entry name" value="S-adenosyl-L-methionine-dependent methyltransferases"/>
    <property type="match status" value="1"/>
</dbReference>
<reference evidence="9 10" key="1">
    <citation type="journal article" date="2020" name="Nat. Commun.">
        <title>Genome of Tripterygium wilfordii and identification of cytochrome P450 involved in triptolide biosynthesis.</title>
        <authorList>
            <person name="Tu L."/>
            <person name="Su P."/>
            <person name="Zhang Z."/>
            <person name="Gao L."/>
            <person name="Wang J."/>
            <person name="Hu T."/>
            <person name="Zhou J."/>
            <person name="Zhang Y."/>
            <person name="Zhao Y."/>
            <person name="Liu Y."/>
            <person name="Song Y."/>
            <person name="Tong Y."/>
            <person name="Lu Y."/>
            <person name="Yang J."/>
            <person name="Xu C."/>
            <person name="Jia M."/>
            <person name="Peters R.J."/>
            <person name="Huang L."/>
            <person name="Gao W."/>
        </authorList>
    </citation>
    <scope>NUCLEOTIDE SEQUENCE [LARGE SCALE GENOMIC DNA]</scope>
    <source>
        <strain evidence="10">cv. XIE 37</strain>
        <tissue evidence="9">Leaf</tissue>
    </source>
</reference>
<dbReference type="PANTHER" id="PTHR10108:SF1141">
    <property type="entry name" value="METHYLTRANSFERASE PMT24-RELATED"/>
    <property type="match status" value="1"/>
</dbReference>
<keyword evidence="4 8" id="KW-0808">Transferase</keyword>
<evidence type="ECO:0000256" key="4">
    <source>
        <dbReference type="ARBA" id="ARBA00022679"/>
    </source>
</evidence>
<organism evidence="9 10">
    <name type="scientific">Tripterygium wilfordii</name>
    <name type="common">Thunder God vine</name>
    <dbReference type="NCBI Taxonomy" id="458696"/>
    <lineage>
        <taxon>Eukaryota</taxon>
        <taxon>Viridiplantae</taxon>
        <taxon>Streptophyta</taxon>
        <taxon>Embryophyta</taxon>
        <taxon>Tracheophyta</taxon>
        <taxon>Spermatophyta</taxon>
        <taxon>Magnoliopsida</taxon>
        <taxon>eudicotyledons</taxon>
        <taxon>Gunneridae</taxon>
        <taxon>Pentapetalae</taxon>
        <taxon>rosids</taxon>
        <taxon>fabids</taxon>
        <taxon>Celastrales</taxon>
        <taxon>Celastraceae</taxon>
        <taxon>Tripterygium</taxon>
    </lineage>
</organism>
<evidence type="ECO:0000256" key="3">
    <source>
        <dbReference type="ARBA" id="ARBA00022603"/>
    </source>
</evidence>
<evidence type="ECO:0000256" key="5">
    <source>
        <dbReference type="ARBA" id="ARBA00022968"/>
    </source>
</evidence>
<sequence>MHKVPEDVSERGSRWPKQWPLRLEKPPYWLNSQTGVYGRAAPDDFVTDYEHWKRIFSQSCLNGMGINWSYVRNVMDMRAVYGGFAAALKDLKVWVMNIVPIDSPATLPIIYERGLLGMYHDWCESFNTYPRTYDLLHADHLFSSLGQRCNLVVVIAEVDRILRPEGTLIVRDNAKTVSEVETLVKSLQWEVRMTFSKNNEGLLCVQKTKWRPKAVETIWSAIA</sequence>
<dbReference type="GO" id="GO:0005768">
    <property type="term" value="C:endosome"/>
    <property type="evidence" value="ECO:0007669"/>
    <property type="project" value="TreeGrafter"/>
</dbReference>
<evidence type="ECO:0000256" key="7">
    <source>
        <dbReference type="ARBA" id="ARBA00037847"/>
    </source>
</evidence>
<dbReference type="InterPro" id="IPR029063">
    <property type="entry name" value="SAM-dependent_MTases_sf"/>
</dbReference>
<comment type="similarity">
    <text evidence="2 8">Belongs to the methyltransferase superfamily.</text>
</comment>
<evidence type="ECO:0000256" key="1">
    <source>
        <dbReference type="ARBA" id="ARBA00004606"/>
    </source>
</evidence>
<dbReference type="GO" id="GO:0016020">
    <property type="term" value="C:membrane"/>
    <property type="evidence" value="ECO:0007669"/>
    <property type="project" value="UniProtKB-SubCell"/>
</dbReference>
<dbReference type="Proteomes" id="UP000593562">
    <property type="component" value="Unassembled WGS sequence"/>
</dbReference>
<dbReference type="InParanoid" id="A0A7J7BUS8"/>
<comment type="caution">
    <text evidence="9">The sequence shown here is derived from an EMBL/GenBank/DDBJ whole genome shotgun (WGS) entry which is preliminary data.</text>
</comment>
<evidence type="ECO:0000313" key="9">
    <source>
        <dbReference type="EMBL" id="KAF5725296.1"/>
    </source>
</evidence>
<evidence type="ECO:0000313" key="10">
    <source>
        <dbReference type="Proteomes" id="UP000593562"/>
    </source>
</evidence>
<dbReference type="AlphaFoldDB" id="A0A7J7BUS8"/>
<keyword evidence="5 8" id="KW-0735">Signal-anchor</keyword>
<accession>A0A7J7BUS8</accession>
<evidence type="ECO:0000256" key="2">
    <source>
        <dbReference type="ARBA" id="ARBA00008361"/>
    </source>
</evidence>
<dbReference type="EC" id="2.1.1.-" evidence="8"/>
<gene>
    <name evidence="9" type="ORF">HS088_TW23G00017</name>
</gene>
<evidence type="ECO:0000256" key="8">
    <source>
        <dbReference type="RuleBase" id="RU366043"/>
    </source>
</evidence>
<dbReference type="Pfam" id="PF03141">
    <property type="entry name" value="Methyltransf_29"/>
    <property type="match status" value="1"/>
</dbReference>
<dbReference type="PANTHER" id="PTHR10108">
    <property type="entry name" value="SAM-DEPENDENT METHYLTRANSFERASE"/>
    <property type="match status" value="1"/>
</dbReference>
<name>A0A7J7BUS8_TRIWF</name>
<keyword evidence="3 8" id="KW-0489">Methyltransferase</keyword>
<dbReference type="GO" id="GO:0005802">
    <property type="term" value="C:trans-Golgi network"/>
    <property type="evidence" value="ECO:0007669"/>
    <property type="project" value="TreeGrafter"/>
</dbReference>
<dbReference type="EMBL" id="JAAARO010000023">
    <property type="protein sequence ID" value="KAF5725296.1"/>
    <property type="molecule type" value="Genomic_DNA"/>
</dbReference>
<dbReference type="InterPro" id="IPR004159">
    <property type="entry name" value="Put_SAM_MeTrfase"/>
</dbReference>
<keyword evidence="6 8" id="KW-0325">Glycoprotein</keyword>
<proteinExistence type="inferred from homology"/>
<dbReference type="GO" id="GO:0008168">
    <property type="term" value="F:methyltransferase activity"/>
    <property type="evidence" value="ECO:0007669"/>
    <property type="project" value="UniProtKB-UniRule"/>
</dbReference>
<protein>
    <recommendedName>
        <fullName evidence="8">Methyltransferase</fullName>
        <ecNumber evidence="8">2.1.1.-</ecNumber>
    </recommendedName>
</protein>
<keyword evidence="10" id="KW-1185">Reference proteome</keyword>
<evidence type="ECO:0000256" key="6">
    <source>
        <dbReference type="ARBA" id="ARBA00023180"/>
    </source>
</evidence>